<accession>A0ABT3B954</accession>
<dbReference type="Gene3D" id="1.25.40.340">
    <property type="match status" value="1"/>
</dbReference>
<dbReference type="InterPro" id="IPR004007">
    <property type="entry name" value="DhaL_dom"/>
</dbReference>
<dbReference type="PANTHER" id="PTHR28629">
    <property type="entry name" value="TRIOKINASE/FMN CYCLASE"/>
    <property type="match status" value="1"/>
</dbReference>
<evidence type="ECO:0000313" key="8">
    <source>
        <dbReference type="Proteomes" id="UP001208690"/>
    </source>
</evidence>
<comment type="caution">
    <text evidence="7">The sequence shown here is derived from an EMBL/GenBank/DDBJ whole genome shotgun (WGS) entry which is preliminary data.</text>
</comment>
<reference evidence="7 8" key="1">
    <citation type="submission" date="2022-04" db="EMBL/GenBank/DDBJ databases">
        <title>Roseobacter sp. WL0113 is a bacterium isolated from neritic sediment.</title>
        <authorList>
            <person name="Wang L."/>
            <person name="He W."/>
            <person name="Zhang D.-F."/>
        </authorList>
    </citation>
    <scope>NUCLEOTIDE SEQUENCE [LARGE SCALE GENOMIC DNA]</scope>
    <source>
        <strain evidence="7 8">WL0113</strain>
    </source>
</reference>
<dbReference type="Gene3D" id="3.30.1180.20">
    <property type="entry name" value="Dihydroxyacetone kinase, domain 2"/>
    <property type="match status" value="1"/>
</dbReference>
<protein>
    <submittedName>
        <fullName evidence="7">Dihydroxyacetone kinase subunit DhaK</fullName>
        <ecNumber evidence="7">2.7.1.121</ecNumber>
    </submittedName>
</protein>
<evidence type="ECO:0000256" key="3">
    <source>
        <dbReference type="ARBA" id="ARBA00022777"/>
    </source>
</evidence>
<keyword evidence="8" id="KW-1185">Reference proteome</keyword>
<keyword evidence="3 7" id="KW-0418">Kinase</keyword>
<dbReference type="RefSeq" id="WP_263842414.1">
    <property type="nucleotide sequence ID" value="NZ_JALIEB010000001.1"/>
</dbReference>
<dbReference type="PROSITE" id="PS51480">
    <property type="entry name" value="DHAL"/>
    <property type="match status" value="1"/>
</dbReference>
<sequence length="543" mass="55433">MAQFINDKDTLVTDAIDGLLAASGGRLYRLDGYPHIKVVCRSNWDKSKVALISGGGSGHEPAHAGFVGEGMLTAAVCGEVFASPSVDAVLAGILAVTGEAGCLLIVKNYTGDRLNFGLAAERARAYGLKVSMVVVDDDIALPDLPQARGVAGTLFVHKIAGALAEDGADLETVTKVAEGVVVQMASIGKSLDTCTVPGSAKEDRIAPGKAELGLGIHGEAGVEQVDFTGATRAMEMVLDKLAPHMCDQPHVALLNNLGSTTPLEMSVLAHALATSDKAGSIKALIGPAPLMTSLDMHGFSVSILPLTPENEAGLSRAVPLADWPGLASLAPVAVKPLPDGLSPIQPIPSEHPATRRLIETCCDLLIAAEADLNALDAKSGDGDTGSTLATAARALKNALDRMPLADLTQLFRAVGNELSQTMGGSSGVILAIFFGATGDACANGKSTADALQAGLERISQVGGAQKGDRTMIDALQPALEAFSEGFAAAAAAARTGADGTARMTRAKAGRASYVPEENLIGHNDPGAEAVARLFEGLAAASEG</sequence>
<dbReference type="SMART" id="SM01120">
    <property type="entry name" value="Dak2"/>
    <property type="match status" value="1"/>
</dbReference>
<dbReference type="Gene3D" id="3.40.50.10440">
    <property type="entry name" value="Dihydroxyacetone kinase, domain 1"/>
    <property type="match status" value="1"/>
</dbReference>
<dbReference type="Pfam" id="PF02734">
    <property type="entry name" value="Dak2"/>
    <property type="match status" value="1"/>
</dbReference>
<dbReference type="PANTHER" id="PTHR28629:SF4">
    <property type="entry name" value="TRIOKINASE_FMN CYCLASE"/>
    <property type="match status" value="1"/>
</dbReference>
<evidence type="ECO:0000256" key="4">
    <source>
        <dbReference type="ARBA" id="ARBA00022840"/>
    </source>
</evidence>
<organism evidence="7 8">
    <name type="scientific">Roseobacter sinensis</name>
    <dbReference type="NCBI Taxonomy" id="2931391"/>
    <lineage>
        <taxon>Bacteria</taxon>
        <taxon>Pseudomonadati</taxon>
        <taxon>Pseudomonadota</taxon>
        <taxon>Alphaproteobacteria</taxon>
        <taxon>Rhodobacterales</taxon>
        <taxon>Roseobacteraceae</taxon>
        <taxon>Roseobacter</taxon>
    </lineage>
</organism>
<feature type="domain" description="DhaK" evidence="6">
    <location>
        <begin position="7"/>
        <end position="323"/>
    </location>
</feature>
<dbReference type="PROSITE" id="PS51481">
    <property type="entry name" value="DHAK"/>
    <property type="match status" value="1"/>
</dbReference>
<evidence type="ECO:0000256" key="2">
    <source>
        <dbReference type="ARBA" id="ARBA00022741"/>
    </source>
</evidence>
<dbReference type="Proteomes" id="UP001208690">
    <property type="component" value="Unassembled WGS sequence"/>
</dbReference>
<evidence type="ECO:0000313" key="7">
    <source>
        <dbReference type="EMBL" id="MCV3270095.1"/>
    </source>
</evidence>
<evidence type="ECO:0000256" key="1">
    <source>
        <dbReference type="ARBA" id="ARBA00022679"/>
    </source>
</evidence>
<keyword evidence="4" id="KW-0067">ATP-binding</keyword>
<dbReference type="InterPro" id="IPR050861">
    <property type="entry name" value="Dihydroxyacetone_Kinase"/>
</dbReference>
<gene>
    <name evidence="7" type="ORF">MUB52_01515</name>
</gene>
<dbReference type="GO" id="GO:0047324">
    <property type="term" value="F:phosphoenolpyruvate-glycerone phosphotransferase activity"/>
    <property type="evidence" value="ECO:0007669"/>
    <property type="project" value="UniProtKB-EC"/>
</dbReference>
<dbReference type="SUPFAM" id="SSF82549">
    <property type="entry name" value="DAK1/DegV-like"/>
    <property type="match status" value="1"/>
</dbReference>
<keyword evidence="2" id="KW-0547">Nucleotide-binding</keyword>
<proteinExistence type="predicted"/>
<dbReference type="InterPro" id="IPR004006">
    <property type="entry name" value="DhaK_dom"/>
</dbReference>
<evidence type="ECO:0000259" key="6">
    <source>
        <dbReference type="PROSITE" id="PS51481"/>
    </source>
</evidence>
<dbReference type="InterPro" id="IPR036117">
    <property type="entry name" value="DhaL_dom_sf"/>
</dbReference>
<dbReference type="Pfam" id="PF02733">
    <property type="entry name" value="Dak1"/>
    <property type="match status" value="1"/>
</dbReference>
<evidence type="ECO:0000259" key="5">
    <source>
        <dbReference type="PROSITE" id="PS51480"/>
    </source>
</evidence>
<keyword evidence="1 7" id="KW-0808">Transferase</keyword>
<name>A0ABT3B954_9RHOB</name>
<dbReference type="EMBL" id="JALIEB010000001">
    <property type="protein sequence ID" value="MCV3270095.1"/>
    <property type="molecule type" value="Genomic_DNA"/>
</dbReference>
<dbReference type="EC" id="2.7.1.121" evidence="7"/>
<dbReference type="SUPFAM" id="SSF101473">
    <property type="entry name" value="DhaL-like"/>
    <property type="match status" value="1"/>
</dbReference>
<feature type="domain" description="DhaL" evidence="5">
    <location>
        <begin position="352"/>
        <end position="539"/>
    </location>
</feature>